<dbReference type="InterPro" id="IPR036291">
    <property type="entry name" value="NAD(P)-bd_dom_sf"/>
</dbReference>
<proteinExistence type="inferred from homology"/>
<evidence type="ECO:0000259" key="4">
    <source>
        <dbReference type="Pfam" id="PF22725"/>
    </source>
</evidence>
<dbReference type="Gene3D" id="3.30.360.10">
    <property type="entry name" value="Dihydrodipicolinate Reductase, domain 2"/>
    <property type="match status" value="1"/>
</dbReference>
<keyword evidence="6" id="KW-1185">Reference proteome</keyword>
<dbReference type="InterPro" id="IPR050984">
    <property type="entry name" value="Gfo/Idh/MocA_domain"/>
</dbReference>
<dbReference type="InterPro" id="IPR000683">
    <property type="entry name" value="Gfo/Idh/MocA-like_OxRdtase_N"/>
</dbReference>
<dbReference type="SUPFAM" id="SSF55347">
    <property type="entry name" value="Glyceraldehyde-3-phosphate dehydrogenase-like, C-terminal domain"/>
    <property type="match status" value="1"/>
</dbReference>
<dbReference type="Pfam" id="PF22725">
    <property type="entry name" value="GFO_IDH_MocA_C3"/>
    <property type="match status" value="1"/>
</dbReference>
<gene>
    <name evidence="5" type="ORF">I5282_02275</name>
</gene>
<comment type="caution">
    <text evidence="5">The sequence shown here is derived from an EMBL/GenBank/DDBJ whole genome shotgun (WGS) entry which is preliminary data.</text>
</comment>
<evidence type="ECO:0000256" key="2">
    <source>
        <dbReference type="ARBA" id="ARBA00023002"/>
    </source>
</evidence>
<dbReference type="SUPFAM" id="SSF51735">
    <property type="entry name" value="NAD(P)-binding Rossmann-fold domains"/>
    <property type="match status" value="1"/>
</dbReference>
<protein>
    <submittedName>
        <fullName evidence="5">Gfo/Idh/MocA family oxidoreductase</fullName>
    </submittedName>
</protein>
<sequence length="324" mass="36080">MTGNIIRWGILGTSFISEVMAKAIQSSATSQLVAVGSRSSESANQFAQQFSISQIYDDYQRLIDAQDIDAVYIGLPNHVHKEWIIRAAYAGKHILCEKPLVLNTEEAQEVISVLAETQVFCMEALMYRCHPFTQKLEEIIQSRILGEIKLYNALYTAPIADLANPIAGGSIRNLGCYPISLIRLLAKAEPVELVASGRLNQSNHSDSQASAILKFEDTAIAVVSTADDFEMVWQFDVYGTLGSLKAVTNPWLPGEENNQCVVQLYEDKKELELIIKAEKPLYTYQIDAVNSHIMKNSVQKQNVISLADSLGNIRVLEDWLKQIN</sequence>
<evidence type="ECO:0000313" key="6">
    <source>
        <dbReference type="Proteomes" id="UP000809910"/>
    </source>
</evidence>
<keyword evidence="2" id="KW-0560">Oxidoreductase</keyword>
<dbReference type="Proteomes" id="UP000809910">
    <property type="component" value="Unassembled WGS sequence"/>
</dbReference>
<evidence type="ECO:0000313" key="5">
    <source>
        <dbReference type="EMBL" id="MBL7525398.1"/>
    </source>
</evidence>
<evidence type="ECO:0000259" key="3">
    <source>
        <dbReference type="Pfam" id="PF01408"/>
    </source>
</evidence>
<feature type="domain" description="Gfo/Idh/MocA-like oxidoreductase N-terminal" evidence="3">
    <location>
        <begin position="6"/>
        <end position="122"/>
    </location>
</feature>
<evidence type="ECO:0000256" key="1">
    <source>
        <dbReference type="ARBA" id="ARBA00010928"/>
    </source>
</evidence>
<dbReference type="RefSeq" id="WP_203109980.1">
    <property type="nucleotide sequence ID" value="NZ_JADOBG010000012.1"/>
</dbReference>
<dbReference type="Pfam" id="PF01408">
    <property type="entry name" value="GFO_IDH_MocA"/>
    <property type="match status" value="1"/>
</dbReference>
<dbReference type="InterPro" id="IPR055170">
    <property type="entry name" value="GFO_IDH_MocA-like_dom"/>
</dbReference>
<dbReference type="PANTHER" id="PTHR22604:SF105">
    <property type="entry name" value="TRANS-1,2-DIHYDROBENZENE-1,2-DIOL DEHYDROGENASE"/>
    <property type="match status" value="1"/>
</dbReference>
<reference evidence="5 6" key="1">
    <citation type="submission" date="2020-12" db="EMBL/GenBank/DDBJ databases">
        <title>WGS of Legionella: environmental sample.</title>
        <authorList>
            <person name="Cristino S."/>
            <person name="Girolamini L."/>
            <person name="Salaris S."/>
            <person name="Pascale M.R."/>
            <person name="Mazzotta M."/>
            <person name="Orsini M."/>
            <person name="Grottola A."/>
        </authorList>
    </citation>
    <scope>NUCLEOTIDE SEQUENCE [LARGE SCALE GENOMIC DNA]</scope>
    <source>
        <strain evidence="5 6">30cs62</strain>
    </source>
</reference>
<comment type="similarity">
    <text evidence="1">Belongs to the Gfo/Idh/MocA family.</text>
</comment>
<organism evidence="5 6">
    <name type="scientific">Legionella bononiensis</name>
    <dbReference type="NCBI Taxonomy" id="2793102"/>
    <lineage>
        <taxon>Bacteria</taxon>
        <taxon>Pseudomonadati</taxon>
        <taxon>Pseudomonadota</taxon>
        <taxon>Gammaproteobacteria</taxon>
        <taxon>Legionellales</taxon>
        <taxon>Legionellaceae</taxon>
        <taxon>Legionella</taxon>
    </lineage>
</organism>
<dbReference type="PANTHER" id="PTHR22604">
    <property type="entry name" value="OXIDOREDUCTASES"/>
    <property type="match status" value="1"/>
</dbReference>
<dbReference type="Gene3D" id="3.40.50.720">
    <property type="entry name" value="NAD(P)-binding Rossmann-like Domain"/>
    <property type="match status" value="1"/>
</dbReference>
<name>A0ABS1W7Q2_9GAMM</name>
<feature type="domain" description="GFO/IDH/MocA-like oxidoreductase" evidence="4">
    <location>
        <begin position="134"/>
        <end position="244"/>
    </location>
</feature>
<dbReference type="EMBL" id="JADWVN010000004">
    <property type="protein sequence ID" value="MBL7525398.1"/>
    <property type="molecule type" value="Genomic_DNA"/>
</dbReference>
<accession>A0ABS1W7Q2</accession>